<evidence type="ECO:0000256" key="9">
    <source>
        <dbReference type="SAM" id="MobiDB-lite"/>
    </source>
</evidence>
<feature type="region of interest" description="Disordered" evidence="9">
    <location>
        <begin position="490"/>
        <end position="511"/>
    </location>
</feature>
<dbReference type="GO" id="GO:0004386">
    <property type="term" value="F:helicase activity"/>
    <property type="evidence" value="ECO:0007669"/>
    <property type="project" value="InterPro"/>
</dbReference>
<keyword evidence="4 8" id="KW-0863">Zinc-finger</keyword>
<dbReference type="Pfam" id="PF20173">
    <property type="entry name" value="ZnF_RZ-type"/>
    <property type="match status" value="1"/>
</dbReference>
<keyword evidence="3 8" id="KW-0479">Metal-binding</keyword>
<comment type="caution">
    <text evidence="12">The sequence shown here is derived from an EMBL/GenBank/DDBJ whole genome shotgun (WGS) entry which is preliminary data.</text>
</comment>
<reference evidence="12" key="1">
    <citation type="journal article" date="2020" name="bioRxiv">
        <title>Whole genome comparisons of ergot fungi reveals the divergence and evolution of species within the genus Claviceps are the result of varying mechanisms driving genome evolution and host range expansion.</title>
        <authorList>
            <person name="Wyka S.A."/>
            <person name="Mondo S.J."/>
            <person name="Liu M."/>
            <person name="Dettman J."/>
            <person name="Nalam V."/>
            <person name="Broders K.D."/>
        </authorList>
    </citation>
    <scope>NUCLEOTIDE SEQUENCE</scope>
    <source>
        <strain evidence="12">CCC 489</strain>
    </source>
</reference>
<dbReference type="FunFam" id="3.40.50.300:FF:001660">
    <property type="entry name" value="NF-X1 finger and helicase protein, putative"/>
    <property type="match status" value="1"/>
</dbReference>
<keyword evidence="5" id="KW-0378">Hydrolase</keyword>
<evidence type="ECO:0000313" key="13">
    <source>
        <dbReference type="Proteomes" id="UP000811619"/>
    </source>
</evidence>
<comment type="subcellular location">
    <subcellularLocation>
        <location evidence="1">Cytoplasm</location>
    </subcellularLocation>
</comment>
<dbReference type="PROSITE" id="PS51981">
    <property type="entry name" value="ZF_RZ"/>
    <property type="match status" value="1"/>
</dbReference>
<dbReference type="CDD" id="cd18808">
    <property type="entry name" value="SF1_C_Upf1"/>
    <property type="match status" value="1"/>
</dbReference>
<keyword evidence="2" id="KW-0963">Cytoplasm</keyword>
<evidence type="ECO:0000256" key="8">
    <source>
        <dbReference type="PROSITE-ProRule" id="PRU00723"/>
    </source>
</evidence>
<dbReference type="OrthoDB" id="2423195at2759"/>
<sequence length="1893" mass="212472">MEDVEDKYVSSIFRLPGGGASTLRPPNLCWEYGRTGRCKFGSRCRYSHEVAPKKQEQPPEVANFLDNLDAKMAKPKVDGKHREWKQLLVYSSSVSRPPPPTISRFFQLALELMDGDVSSSQDVIRNLATDQGLLFIKDVVDLHVQTAKRTGPSIVFWNKGIKPLFQLITHPRVIDSAVLEGQVASIFNFVYGLGGRRMKDLFDYLVKLVQAWPHTSNNPNTTMMSTVELSLAVLTKLLDCNTVTLVNEAFALILQQFAEIVAQSTSDEESFAKLQSVKYIDYMRRRIDVGNDIVAYQDLPVEPVVRENFVLRRDFPGKLSADGPRHDNDFADISKISILPTFEEIMSPRAEYLPTNDSSTWHIGGIRGRIDREFRLLREDTVGQLRDAVRDLQEQMKKPQENRLATRKNLRTYTYEDPTPVNIMFGTDGGLELLVQCQQLTSVKSLNAKERHTWWQQSRRLQAGALVCLVSATGSVTFFVVSQSTMRAKDDEKVRRQTSKAEKPDDGQSPPIYTLSDDAEFLYATLQLAENSDEEVQKLLEWYRAIGATERKFLVEFPGILLDSFKHTLAALQDIYKRPNVPFSDIIAPPPEAATDVLLQPPFFARRPGFNYNADCLKTGLVLSPVDDTDPEKLASCSNLDSSQAMAVLNTLSRELSLVQGPPGTGKSYTGEKIIQILLRNKTEAKLGPILCVCYTNHALDQLLEHLLDKGIEKVIRIGSRSKSERMVNLNLKNIVQAFDKTKSEKTEFGHTRGEIKRVSQEIVLGLRKLAASQTLATIKDHLRSRHPKHHDELFPPSEDEDGWIQVSYQTSSSVIHNWLTSGHEDLYKHKPVEDLEYTSLFEMSSYERTILFENWLREIRDPIIFPISSLQREYRQLRQRLDKVGYEVKLRCLQQADVIGVTTTGLARNIGLLRRLRSKVMLCEEAGEVLEAHVLTALLPSLEQAILIGDHLQLRPHINNYELQSTHREGAKYSLDMSLFERLVQPLYETDARVPYTTLETQRRMHPSIAALIRSTLYPSLQNADNVTLYPEVRGMRRRLFWFHHEQLEAGASAEDALNTSHSNDFEVEMTTALVSHLIRQGAYQNGQIAVVTPYLGQLHKLRRRMASIFEICINDRDNEDLETMALDKTTDLEDQASPTTISKSSLLKTIRVATVDNFQGEEAEVVVISLVRSNPQSKCGFLSTSNRINVLLSRARHGMYIIGNANTYRSVPMWQTVIKQLEDEGNLGPELSLQCPRHAETTILVSKPDDFVVHAPESGCHRPCQMRLACGHSCSGRCHSEMLHEAVKCIEPCPRSLKGCDHSCPKRCGDACPTECRKPVTGLDIMLDCGHKVTKAPCFQARDASLIRCEVMVTKTVPGCKHRVSVACVEDVTGDGYKCDSSCGEPLACGHDCKRPCWGCKERQGDEIVEENHGPCGQMCGKKYSTCPSICGETCPDSTYCQECASDEIKATQVDLLELKKYREMDLDEDPCIFPDCGHFLTIASMDGLMDMASHYVMDSLGRPDGINRASEPFSMDGAGDRVCPSCRGSLRNIARYGRIVRRAALDEATKKFISWSGAQHHRLESSLRKAESALKTAEPVGRAKSKRPNIVPPRFSYLGCLDRDVSKKRYGSLIKCWTKIDGFVQQVKEEEQPFRRVADLVRHTNRQRRTQKQFRFDDSVIQVKGYLYALLLRLGCDLCILSDFFFETEGPADLPRGFVLDLAPQLGDCELALQMAQKSTYPKALVQALIYKAHLCAVRCRFVSVSVTAAAAADNHADGDGVSQPRQEGFQLLDQARALLDEYPSTRAFEGELTAMKELLDKGLHGPATKRELRAALEAMSGDLGGGTGHWYTCENGHYFTIGECGRPMEQSRCPDCGARIGGQNHNMVDGVTAASTMEELAREMRGLGV</sequence>
<dbReference type="InterPro" id="IPR047187">
    <property type="entry name" value="SF1_C_Upf1"/>
</dbReference>
<name>A0A8K0NJK3_9HYPO</name>
<dbReference type="InterPro" id="IPR036855">
    <property type="entry name" value="Znf_CCCH_sf"/>
</dbReference>
<keyword evidence="5" id="KW-0547">Nucleotide-binding</keyword>
<evidence type="ECO:0000259" key="11">
    <source>
        <dbReference type="PROSITE" id="PS51981"/>
    </source>
</evidence>
<dbReference type="GO" id="GO:0031048">
    <property type="term" value="P:regulatory ncRNA-mediated heterochromatin formation"/>
    <property type="evidence" value="ECO:0007669"/>
    <property type="project" value="TreeGrafter"/>
</dbReference>
<organism evidence="12 13">
    <name type="scientific">Claviceps africana</name>
    <dbReference type="NCBI Taxonomy" id="83212"/>
    <lineage>
        <taxon>Eukaryota</taxon>
        <taxon>Fungi</taxon>
        <taxon>Dikarya</taxon>
        <taxon>Ascomycota</taxon>
        <taxon>Pezizomycotina</taxon>
        <taxon>Sordariomycetes</taxon>
        <taxon>Hypocreomycetidae</taxon>
        <taxon>Hypocreales</taxon>
        <taxon>Clavicipitaceae</taxon>
        <taxon>Claviceps</taxon>
    </lineage>
</organism>
<dbReference type="Proteomes" id="UP000811619">
    <property type="component" value="Unassembled WGS sequence"/>
</dbReference>
<dbReference type="SUPFAM" id="SSF90229">
    <property type="entry name" value="CCCH zinc finger"/>
    <property type="match status" value="1"/>
</dbReference>
<keyword evidence="5" id="KW-0347">Helicase</keyword>
<dbReference type="InterPro" id="IPR041677">
    <property type="entry name" value="DNA2/NAM7_AAA_11"/>
</dbReference>
<evidence type="ECO:0000256" key="3">
    <source>
        <dbReference type="ARBA" id="ARBA00022723"/>
    </source>
</evidence>
<feature type="zinc finger region" description="C3H1-type" evidence="8">
    <location>
        <begin position="23"/>
        <end position="51"/>
    </location>
</feature>
<dbReference type="PANTHER" id="PTHR10887">
    <property type="entry name" value="DNA2/NAM7 HELICASE FAMILY"/>
    <property type="match status" value="1"/>
</dbReference>
<evidence type="ECO:0000313" key="12">
    <source>
        <dbReference type="EMBL" id="KAG5927286.1"/>
    </source>
</evidence>
<dbReference type="Pfam" id="PF13086">
    <property type="entry name" value="AAA_11"/>
    <property type="match status" value="1"/>
</dbReference>
<dbReference type="SUPFAM" id="SSF52540">
    <property type="entry name" value="P-loop containing nucleoside triphosphate hydrolases"/>
    <property type="match status" value="1"/>
</dbReference>
<dbReference type="Gene3D" id="3.40.50.300">
    <property type="entry name" value="P-loop containing nucleotide triphosphate hydrolases"/>
    <property type="match status" value="2"/>
</dbReference>
<evidence type="ECO:0000256" key="6">
    <source>
        <dbReference type="ARBA" id="ARBA00022833"/>
    </source>
</evidence>
<dbReference type="EMBL" id="SRPY01000194">
    <property type="protein sequence ID" value="KAG5927286.1"/>
    <property type="molecule type" value="Genomic_DNA"/>
</dbReference>
<dbReference type="InterPro" id="IPR045055">
    <property type="entry name" value="DNA2/NAM7-like"/>
</dbReference>
<proteinExistence type="predicted"/>
<dbReference type="InterPro" id="IPR041679">
    <property type="entry name" value="DNA2/NAM7-like_C"/>
</dbReference>
<dbReference type="GO" id="GO:0031380">
    <property type="term" value="C:nuclear RNA-directed RNA polymerase complex"/>
    <property type="evidence" value="ECO:0007669"/>
    <property type="project" value="TreeGrafter"/>
</dbReference>
<evidence type="ECO:0000256" key="7">
    <source>
        <dbReference type="ARBA" id="ARBA00022859"/>
    </source>
</evidence>
<dbReference type="Pfam" id="PF00642">
    <property type="entry name" value="zf-CCCH"/>
    <property type="match status" value="1"/>
</dbReference>
<feature type="domain" description="C3H1-type" evidence="10">
    <location>
        <begin position="23"/>
        <end position="51"/>
    </location>
</feature>
<accession>A0A8K0NJK3</accession>
<dbReference type="Pfam" id="PF13087">
    <property type="entry name" value="AAA_12"/>
    <property type="match status" value="1"/>
</dbReference>
<keyword evidence="5" id="KW-0067">ATP-binding</keyword>
<keyword evidence="6 8" id="KW-0862">Zinc</keyword>
<dbReference type="InterPro" id="IPR027417">
    <property type="entry name" value="P-loop_NTPase"/>
</dbReference>
<dbReference type="PROSITE" id="PS50103">
    <property type="entry name" value="ZF_C3H1"/>
    <property type="match status" value="1"/>
</dbReference>
<evidence type="ECO:0000256" key="5">
    <source>
        <dbReference type="ARBA" id="ARBA00022806"/>
    </source>
</evidence>
<evidence type="ECO:0000256" key="1">
    <source>
        <dbReference type="ARBA" id="ARBA00004496"/>
    </source>
</evidence>
<protein>
    <submittedName>
        <fullName evidence="12">Uncharacterized protein</fullName>
    </submittedName>
</protein>
<dbReference type="CDD" id="cd17936">
    <property type="entry name" value="EEXXEc_NFX1"/>
    <property type="match status" value="1"/>
</dbReference>
<dbReference type="GO" id="GO:0002376">
    <property type="term" value="P:immune system process"/>
    <property type="evidence" value="ECO:0007669"/>
    <property type="project" value="UniProtKB-KW"/>
</dbReference>
<dbReference type="InterPro" id="IPR000571">
    <property type="entry name" value="Znf_CCCH"/>
</dbReference>
<dbReference type="GO" id="GO:0008270">
    <property type="term" value="F:zinc ion binding"/>
    <property type="evidence" value="ECO:0007669"/>
    <property type="project" value="UniProtKB-KW"/>
</dbReference>
<evidence type="ECO:0000256" key="2">
    <source>
        <dbReference type="ARBA" id="ARBA00022490"/>
    </source>
</evidence>
<evidence type="ECO:0000256" key="4">
    <source>
        <dbReference type="ARBA" id="ARBA00022771"/>
    </source>
</evidence>
<evidence type="ECO:0000259" key="10">
    <source>
        <dbReference type="PROSITE" id="PS50103"/>
    </source>
</evidence>
<dbReference type="InterPro" id="IPR046439">
    <property type="entry name" value="ZF_RZ_dom"/>
</dbReference>
<keyword evidence="7" id="KW-0391">Immunity</keyword>
<gene>
    <name evidence="12" type="ORF">E4U42_002378</name>
</gene>
<keyword evidence="13" id="KW-1185">Reference proteome</keyword>
<feature type="domain" description="RZ-type" evidence="11">
    <location>
        <begin position="1811"/>
        <end position="1887"/>
    </location>
</feature>
<feature type="compositionally biased region" description="Basic and acidic residues" evidence="9">
    <location>
        <begin position="490"/>
        <end position="506"/>
    </location>
</feature>
<dbReference type="GO" id="GO:0005737">
    <property type="term" value="C:cytoplasm"/>
    <property type="evidence" value="ECO:0007669"/>
    <property type="project" value="UniProtKB-SubCell"/>
</dbReference>
<dbReference type="PANTHER" id="PTHR10887:SF445">
    <property type="entry name" value="NFX1-TYPE ZINC FINGER-CONTAINING PROTEIN 1"/>
    <property type="match status" value="1"/>
</dbReference>